<dbReference type="InterPro" id="IPR029045">
    <property type="entry name" value="ClpP/crotonase-like_dom_sf"/>
</dbReference>
<feature type="region of interest" description="Disordered" evidence="1">
    <location>
        <begin position="51"/>
        <end position="114"/>
    </location>
</feature>
<accession>A0A6N3FWF5</accession>
<gene>
    <name evidence="2" type="primary">tepA</name>
    <name evidence="2" type="ORF">IBLFYP30_00587</name>
</gene>
<dbReference type="InterPro" id="IPR023562">
    <property type="entry name" value="ClpP/TepA"/>
</dbReference>
<evidence type="ECO:0000313" key="2">
    <source>
        <dbReference type="EMBL" id="VYU55929.1"/>
    </source>
</evidence>
<reference evidence="2" key="1">
    <citation type="submission" date="2019-11" db="EMBL/GenBank/DDBJ databases">
        <authorList>
            <person name="Feng L."/>
        </authorList>
    </citation>
    <scope>NUCLEOTIDE SEQUENCE</scope>
    <source>
        <strain evidence="2">IbartlettiiLFYP30</strain>
    </source>
</reference>
<feature type="compositionally biased region" description="Polar residues" evidence="1">
    <location>
        <begin position="73"/>
        <end position="90"/>
    </location>
</feature>
<dbReference type="EMBL" id="CACRUE010000045">
    <property type="protein sequence ID" value="VYU55929.1"/>
    <property type="molecule type" value="Genomic_DNA"/>
</dbReference>
<sequence>MPRNEDYNDKFMNLCDWNFSDANTINLCNLGDNNTQNDGLENLQSRQNYIELDPAKDPKKEPNKDSDKKTEQGHGNLTGNMKSSNQSPSVENENENNKEKQTVQNIKELGTNKVPTKDDKTIQCITIIGEIEGHFVGNPQKKATKYEHVIPMLYSIEEDPEIKGILIILNTVGGDVEAGLAMAELINSISKKVVTLVLGGSHSIGVPLATAGDYSFIAPSATMIVHPIRTNGLVIGVNETFEYFKKMQERINEFITRTSNISEEELTRLMHAKDELVSDVGSVLIGKEAVDCGLINEVGGLKESLTKLKELIKEDNNNETT</sequence>
<evidence type="ECO:0000256" key="1">
    <source>
        <dbReference type="SAM" id="MobiDB-lite"/>
    </source>
</evidence>
<proteinExistence type="predicted"/>
<organism evidence="2">
    <name type="scientific">Intestinibacter bartlettii</name>
    <dbReference type="NCBI Taxonomy" id="261299"/>
    <lineage>
        <taxon>Bacteria</taxon>
        <taxon>Bacillati</taxon>
        <taxon>Bacillota</taxon>
        <taxon>Clostridia</taxon>
        <taxon>Peptostreptococcales</taxon>
        <taxon>Peptostreptococcaceae</taxon>
        <taxon>Intestinibacter</taxon>
    </lineage>
</organism>
<protein>
    <submittedName>
        <fullName evidence="2">Translocation-enhancing protein TepA</fullName>
    </submittedName>
</protein>
<dbReference type="Pfam" id="PF00574">
    <property type="entry name" value="CLP_protease"/>
    <property type="match status" value="1"/>
</dbReference>
<dbReference type="AlphaFoldDB" id="A0A6N3FWF5"/>
<feature type="compositionally biased region" description="Basic and acidic residues" evidence="1">
    <location>
        <begin position="53"/>
        <end position="72"/>
    </location>
</feature>
<dbReference type="Gene3D" id="3.90.226.10">
    <property type="entry name" value="2-enoyl-CoA Hydratase, Chain A, domain 1"/>
    <property type="match status" value="1"/>
</dbReference>
<name>A0A6N3FWF5_9FIRM</name>
<dbReference type="SUPFAM" id="SSF52096">
    <property type="entry name" value="ClpP/crotonase"/>
    <property type="match status" value="1"/>
</dbReference>
<dbReference type="RefSeq" id="WP_007287243.1">
    <property type="nucleotide sequence ID" value="NZ_JAWEXA010000002.1"/>
</dbReference>